<organism evidence="1 2">
    <name type="scientific">Phaseolus angularis</name>
    <name type="common">Azuki bean</name>
    <name type="synonym">Vigna angularis</name>
    <dbReference type="NCBI Taxonomy" id="3914"/>
    <lineage>
        <taxon>Eukaryota</taxon>
        <taxon>Viridiplantae</taxon>
        <taxon>Streptophyta</taxon>
        <taxon>Embryophyta</taxon>
        <taxon>Tracheophyta</taxon>
        <taxon>Spermatophyta</taxon>
        <taxon>Magnoliopsida</taxon>
        <taxon>eudicotyledons</taxon>
        <taxon>Gunneridae</taxon>
        <taxon>Pentapetalae</taxon>
        <taxon>rosids</taxon>
        <taxon>fabids</taxon>
        <taxon>Fabales</taxon>
        <taxon>Fabaceae</taxon>
        <taxon>Papilionoideae</taxon>
        <taxon>50 kb inversion clade</taxon>
        <taxon>NPAAA clade</taxon>
        <taxon>indigoferoid/millettioid clade</taxon>
        <taxon>Phaseoleae</taxon>
        <taxon>Vigna</taxon>
    </lineage>
</organism>
<proteinExistence type="predicted"/>
<protein>
    <submittedName>
        <fullName evidence="1">Uncharacterized protein</fullName>
    </submittedName>
</protein>
<comment type="caution">
    <text evidence="1">The sequence shown here is derived from an EMBL/GenBank/DDBJ whole genome shotgun (WGS) entry which is preliminary data.</text>
</comment>
<gene>
    <name evidence="1" type="ORF">HKW66_Vig0035170</name>
</gene>
<accession>A0A8T0LFB7</accession>
<dbReference type="Proteomes" id="UP000743370">
    <property type="component" value="Unassembled WGS sequence"/>
</dbReference>
<name>A0A8T0LFB7_PHAAN</name>
<dbReference type="EMBL" id="JABFOF010000001">
    <property type="protein sequence ID" value="KAG2408695.1"/>
    <property type="molecule type" value="Genomic_DNA"/>
</dbReference>
<sequence length="80" mass="8335">MFILLSQPLPLPLPEIGFLHRATVTAASASDSAPDRDLCVAGSSRSRPLPLPLPEIGFLHRATVTAASVSASDSAPDREA</sequence>
<reference evidence="1 2" key="1">
    <citation type="submission" date="2020-05" db="EMBL/GenBank/DDBJ databases">
        <title>Vigna angularis (adzuki bean) Var. LongXiaoDou No. 4 denovo assembly.</title>
        <authorList>
            <person name="Xiang H."/>
        </authorList>
    </citation>
    <scope>NUCLEOTIDE SEQUENCE [LARGE SCALE GENOMIC DNA]</scope>
    <source>
        <tissue evidence="1">Leaf</tissue>
    </source>
</reference>
<dbReference type="AlphaFoldDB" id="A0A8T0LFB7"/>
<evidence type="ECO:0000313" key="2">
    <source>
        <dbReference type="Proteomes" id="UP000743370"/>
    </source>
</evidence>
<evidence type="ECO:0000313" key="1">
    <source>
        <dbReference type="EMBL" id="KAG2408695.1"/>
    </source>
</evidence>